<reference evidence="1" key="1">
    <citation type="submission" date="2021-02" db="EMBL/GenBank/DDBJ databases">
        <authorList>
            <person name="Nowell W R."/>
        </authorList>
    </citation>
    <scope>NUCLEOTIDE SEQUENCE</scope>
    <source>
        <strain evidence="1">Ploen Becks lab</strain>
    </source>
</reference>
<dbReference type="EMBL" id="CAJNOC010000586">
    <property type="protein sequence ID" value="CAF0779901.1"/>
    <property type="molecule type" value="Genomic_DNA"/>
</dbReference>
<keyword evidence="2" id="KW-1185">Reference proteome</keyword>
<evidence type="ECO:0000313" key="2">
    <source>
        <dbReference type="Proteomes" id="UP000663879"/>
    </source>
</evidence>
<evidence type="ECO:0000313" key="1">
    <source>
        <dbReference type="EMBL" id="CAF0779901.1"/>
    </source>
</evidence>
<accession>A0A813RDH0</accession>
<organism evidence="1 2">
    <name type="scientific">Brachionus calyciflorus</name>
    <dbReference type="NCBI Taxonomy" id="104777"/>
    <lineage>
        <taxon>Eukaryota</taxon>
        <taxon>Metazoa</taxon>
        <taxon>Spiralia</taxon>
        <taxon>Gnathifera</taxon>
        <taxon>Rotifera</taxon>
        <taxon>Eurotatoria</taxon>
        <taxon>Monogononta</taxon>
        <taxon>Pseudotrocha</taxon>
        <taxon>Ploima</taxon>
        <taxon>Brachionidae</taxon>
        <taxon>Brachionus</taxon>
    </lineage>
</organism>
<name>A0A813RDH0_9BILA</name>
<protein>
    <submittedName>
        <fullName evidence="1">Uncharacterized protein</fullName>
    </submittedName>
</protein>
<comment type="caution">
    <text evidence="1">The sequence shown here is derived from an EMBL/GenBank/DDBJ whole genome shotgun (WGS) entry which is preliminary data.</text>
</comment>
<dbReference type="Gene3D" id="3.40.50.11350">
    <property type="match status" value="1"/>
</dbReference>
<sequence>MSKIKETRLFLLLIILAIFLIYKNFTFQSRQKIIKGLKYLQYECLFDEDCGGWGDRLKGVLSAYAFAKILNRKFVIKMIKDCDLNNFFEPNDIDWDYRKIPKNLSSIELKYGSNIDYMNSIKTNYNVFQTDKPLIRFKASLMLMNVIPEIPIFRNKTKLLGQTDESKIHMAYFLNDWYEQMFKLKKEFRPKYKSFLKRLKPNKHTKMICAQIRLGDTGQYAYRDKDLQKDFWKFINKTFLIDKDPKINYTLFITSDHEKVKKEAREIFSDIEVVFNENSSLHIELLSKENKCKQVEDILFDFHLMQNCDIGVVSHSGYGILGLWNRPDPFKDLYVYTKRDQNDMRNDYWMRKNMTFLKFSKAEDIYFT</sequence>
<dbReference type="Proteomes" id="UP000663879">
    <property type="component" value="Unassembled WGS sequence"/>
</dbReference>
<gene>
    <name evidence="1" type="ORF">OXX778_LOCUS5402</name>
</gene>
<dbReference type="OrthoDB" id="428346at2759"/>
<dbReference type="AlphaFoldDB" id="A0A813RDH0"/>
<proteinExistence type="predicted"/>